<dbReference type="InterPro" id="IPR011234">
    <property type="entry name" value="Fumarylacetoacetase-like_C"/>
</dbReference>
<feature type="domain" description="Fumarylacetoacetase-like C-terminal" evidence="3">
    <location>
        <begin position="98"/>
        <end position="290"/>
    </location>
</feature>
<evidence type="ECO:0000313" key="5">
    <source>
        <dbReference type="Proteomes" id="UP000241848"/>
    </source>
</evidence>
<dbReference type="PANTHER" id="PTHR42796:SF7">
    <property type="entry name" value="2-DEHYDRO-3-DEOXY-D-ARABINONATE DEHYDRATASE"/>
    <property type="match status" value="1"/>
</dbReference>
<evidence type="ECO:0000259" key="3">
    <source>
        <dbReference type="Pfam" id="PF01557"/>
    </source>
</evidence>
<sequence length="304" mass="33896">MNIWAWRTSDGQPHLGISETADATKVLDVTQVEPTLVTLDDVWVRWKSVAAIYEAFSHWLSLPEPRVRLERVALTIPVRLSECWAAGVTYVQSRDARVEETQAAQQFYQDVYTAIRPELFFKAPGSRVVGPGDVMGLRRDAQWHVPEPELTVILAPGGEIFGYTAGNDLSSRDIEGVNPLYLPQAKIFHASASIGPSIALAPTVDPHALTIELRIRRNIHEVFAGSISTTEMRRSVRDLVGYLRREWPITGWTALMTGTSLVPPTSFHLQEADQIEICITDIGTLVNTVRRIGPDWVDVPEYGD</sequence>
<dbReference type="Pfam" id="PF01557">
    <property type="entry name" value="FAA_hydrolase"/>
    <property type="match status" value="1"/>
</dbReference>
<reference evidence="4 5" key="1">
    <citation type="journal article" date="2014" name="BMC Genomics">
        <title>Comparison of environmental and isolate Sulfobacillus genomes reveals diverse carbon, sulfur, nitrogen, and hydrogen metabolisms.</title>
        <authorList>
            <person name="Justice N.B."/>
            <person name="Norman A."/>
            <person name="Brown C.T."/>
            <person name="Singh A."/>
            <person name="Thomas B.C."/>
            <person name="Banfield J.F."/>
        </authorList>
    </citation>
    <scope>NUCLEOTIDE SEQUENCE [LARGE SCALE GENOMIC DNA]</scope>
    <source>
        <strain evidence="4">AMDSBA3</strain>
    </source>
</reference>
<dbReference type="Gene3D" id="3.90.850.10">
    <property type="entry name" value="Fumarylacetoacetase-like, C-terminal domain"/>
    <property type="match status" value="1"/>
</dbReference>
<dbReference type="InterPro" id="IPR051121">
    <property type="entry name" value="FAH"/>
</dbReference>
<dbReference type="GO" id="GO:0046872">
    <property type="term" value="F:metal ion binding"/>
    <property type="evidence" value="ECO:0007669"/>
    <property type="project" value="UniProtKB-KW"/>
</dbReference>
<comment type="caution">
    <text evidence="4">The sequence shown here is derived from an EMBL/GenBank/DDBJ whole genome shotgun (WGS) entry which is preliminary data.</text>
</comment>
<dbReference type="SUPFAM" id="SSF56529">
    <property type="entry name" value="FAH"/>
    <property type="match status" value="1"/>
</dbReference>
<evidence type="ECO:0000256" key="1">
    <source>
        <dbReference type="ARBA" id="ARBA00010211"/>
    </source>
</evidence>
<name>A0A2T2WJN4_9FIRM</name>
<organism evidence="4 5">
    <name type="scientific">Sulfobacillus acidophilus</name>
    <dbReference type="NCBI Taxonomy" id="53633"/>
    <lineage>
        <taxon>Bacteria</taxon>
        <taxon>Bacillati</taxon>
        <taxon>Bacillota</taxon>
        <taxon>Clostridia</taxon>
        <taxon>Eubacteriales</taxon>
        <taxon>Clostridiales Family XVII. Incertae Sedis</taxon>
        <taxon>Sulfobacillus</taxon>
    </lineage>
</organism>
<evidence type="ECO:0000313" key="4">
    <source>
        <dbReference type="EMBL" id="PSR22440.1"/>
    </source>
</evidence>
<dbReference type="Proteomes" id="UP000241848">
    <property type="component" value="Unassembled WGS sequence"/>
</dbReference>
<accession>A0A2T2WJN4</accession>
<dbReference type="EMBL" id="PXYV01000017">
    <property type="protein sequence ID" value="PSR22440.1"/>
    <property type="molecule type" value="Genomic_DNA"/>
</dbReference>
<dbReference type="PANTHER" id="PTHR42796">
    <property type="entry name" value="FUMARYLACETOACETATE HYDROLASE DOMAIN-CONTAINING PROTEIN 2A-RELATED"/>
    <property type="match status" value="1"/>
</dbReference>
<keyword evidence="4" id="KW-0378">Hydrolase</keyword>
<proteinExistence type="inferred from homology"/>
<keyword evidence="2" id="KW-0479">Metal-binding</keyword>
<dbReference type="AlphaFoldDB" id="A0A2T2WJN4"/>
<dbReference type="GO" id="GO:0016787">
    <property type="term" value="F:hydrolase activity"/>
    <property type="evidence" value="ECO:0007669"/>
    <property type="project" value="UniProtKB-KW"/>
</dbReference>
<evidence type="ECO:0000256" key="2">
    <source>
        <dbReference type="ARBA" id="ARBA00022723"/>
    </source>
</evidence>
<dbReference type="GO" id="GO:0044281">
    <property type="term" value="P:small molecule metabolic process"/>
    <property type="evidence" value="ECO:0007669"/>
    <property type="project" value="UniProtKB-ARBA"/>
</dbReference>
<gene>
    <name evidence="4" type="ORF">C7B45_06895</name>
</gene>
<protein>
    <submittedName>
        <fullName evidence="4">Fumarylacetoacetate hydrolase</fullName>
    </submittedName>
</protein>
<dbReference type="InterPro" id="IPR036663">
    <property type="entry name" value="Fumarylacetoacetase_C_sf"/>
</dbReference>
<comment type="similarity">
    <text evidence="1">Belongs to the FAH family.</text>
</comment>